<dbReference type="GeneID" id="98157238"/>
<proteinExistence type="predicted"/>
<reference evidence="2 3" key="1">
    <citation type="submission" date="2024-07" db="EMBL/GenBank/DDBJ databases">
        <title>Section-level genome sequencing and comparative genomics of Aspergillus sections Usti and Cavernicolus.</title>
        <authorList>
            <consortium name="Lawrence Berkeley National Laboratory"/>
            <person name="Nybo J.L."/>
            <person name="Vesth T.C."/>
            <person name="Theobald S."/>
            <person name="Frisvad J.C."/>
            <person name="Larsen T.O."/>
            <person name="Kjaerboelling I."/>
            <person name="Rothschild-Mancinelli K."/>
            <person name="Lyhne E.K."/>
            <person name="Kogle M.E."/>
            <person name="Barry K."/>
            <person name="Clum A."/>
            <person name="Na H."/>
            <person name="Ledsgaard L."/>
            <person name="Lin J."/>
            <person name="Lipzen A."/>
            <person name="Kuo A."/>
            <person name="Riley R."/>
            <person name="Mondo S."/>
            <person name="LaButti K."/>
            <person name="Haridas S."/>
            <person name="Pangalinan J."/>
            <person name="Salamov A.A."/>
            <person name="Simmons B.A."/>
            <person name="Magnuson J.K."/>
            <person name="Chen J."/>
            <person name="Drula E."/>
            <person name="Henrissat B."/>
            <person name="Wiebenga A."/>
            <person name="Lubbers R.J."/>
            <person name="Gomes A.C."/>
            <person name="Macurrencykelacurrency M.R."/>
            <person name="Stajich J."/>
            <person name="Grigoriev I.V."/>
            <person name="Mortensen U.H."/>
            <person name="De vries R.P."/>
            <person name="Baker S.E."/>
            <person name="Andersen M.R."/>
        </authorList>
    </citation>
    <scope>NUCLEOTIDE SEQUENCE [LARGE SCALE GENOMIC DNA]</scope>
    <source>
        <strain evidence="2 3">CBS 756.74</strain>
    </source>
</reference>
<evidence type="ECO:0000313" key="2">
    <source>
        <dbReference type="EMBL" id="KAL2838044.1"/>
    </source>
</evidence>
<sequence length="373" mass="41465">MNQTTTISVCPTNMNNHLLPPPYNQSTPQSWLQRSVLQPLGDILLGESPRLPPRKPSVDPILLPPDQNDLFPIRVVCISDTHNTRPPLPPGDILIHAGDLTARGTFDELQAQLQWLSAQPHAHKVVVAGNHDLILDEACDDQFLTRGEDNSALKRKRLDWGEIRYLQNEAVTLEIEPIIAADSAEERCDSTRRRQVKIYGSPLTPEFGRWAFQYPAIRDVWTGLIPADTDILVVHGPPALYGDYDGENGPTGKQKAKGDGYLLREIRRVRPKMVICGHIHGAFGISNIEHDGMQAITDKRQMHWGGFGVVEIVKILWAKITAKQNIEQPAHTLVVNAAFAPSGMSSEDKGAILVDLSLDPRTQREPLLPRSSF</sequence>
<evidence type="ECO:0000313" key="3">
    <source>
        <dbReference type="Proteomes" id="UP001610444"/>
    </source>
</evidence>
<dbReference type="Proteomes" id="UP001610444">
    <property type="component" value="Unassembled WGS sequence"/>
</dbReference>
<dbReference type="CDD" id="cd07379">
    <property type="entry name" value="MPP_239FB"/>
    <property type="match status" value="1"/>
</dbReference>
<comment type="caution">
    <text evidence="2">The sequence shown here is derived from an EMBL/GenBank/DDBJ whole genome shotgun (WGS) entry which is preliminary data.</text>
</comment>
<dbReference type="SUPFAM" id="SSF56300">
    <property type="entry name" value="Metallo-dependent phosphatases"/>
    <property type="match status" value="1"/>
</dbReference>
<dbReference type="Gene3D" id="3.60.21.10">
    <property type="match status" value="1"/>
</dbReference>
<dbReference type="RefSeq" id="XP_070892807.1">
    <property type="nucleotide sequence ID" value="XM_071042074.1"/>
</dbReference>
<dbReference type="Pfam" id="PF00149">
    <property type="entry name" value="Metallophos"/>
    <property type="match status" value="1"/>
</dbReference>
<evidence type="ECO:0000259" key="1">
    <source>
        <dbReference type="Pfam" id="PF00149"/>
    </source>
</evidence>
<dbReference type="PANTHER" id="PTHR12905">
    <property type="entry name" value="METALLOPHOSPHOESTERASE"/>
    <property type="match status" value="1"/>
</dbReference>
<dbReference type="InterPro" id="IPR004843">
    <property type="entry name" value="Calcineurin-like_PHP"/>
</dbReference>
<dbReference type="PANTHER" id="PTHR12905:SF18">
    <property type="entry name" value="ESTER HYDROLASE, PUTATIVE (AFU_ORTHOLOGUE AFUA_4G03130)-RELATED"/>
    <property type="match status" value="1"/>
</dbReference>
<dbReference type="InterPro" id="IPR029052">
    <property type="entry name" value="Metallo-depent_PP-like"/>
</dbReference>
<dbReference type="InterPro" id="IPR051693">
    <property type="entry name" value="UPF0046_metallophosphoest"/>
</dbReference>
<gene>
    <name evidence="2" type="ORF">BJX68DRAFT_249275</name>
</gene>
<accession>A0ABR4JDB2</accession>
<organism evidence="2 3">
    <name type="scientific">Aspergillus pseudodeflectus</name>
    <dbReference type="NCBI Taxonomy" id="176178"/>
    <lineage>
        <taxon>Eukaryota</taxon>
        <taxon>Fungi</taxon>
        <taxon>Dikarya</taxon>
        <taxon>Ascomycota</taxon>
        <taxon>Pezizomycotina</taxon>
        <taxon>Eurotiomycetes</taxon>
        <taxon>Eurotiomycetidae</taxon>
        <taxon>Eurotiales</taxon>
        <taxon>Aspergillaceae</taxon>
        <taxon>Aspergillus</taxon>
        <taxon>Aspergillus subgen. Nidulantes</taxon>
    </lineage>
</organism>
<dbReference type="EMBL" id="JBFXLR010000089">
    <property type="protein sequence ID" value="KAL2838044.1"/>
    <property type="molecule type" value="Genomic_DNA"/>
</dbReference>
<keyword evidence="3" id="KW-1185">Reference proteome</keyword>
<feature type="domain" description="Calcineurin-like phosphoesterase" evidence="1">
    <location>
        <begin position="89"/>
        <end position="281"/>
    </location>
</feature>
<name>A0ABR4JDB2_9EURO</name>
<protein>
    <submittedName>
        <fullName evidence="2">Metallo-dependent phosphatase-like protein</fullName>
    </submittedName>
</protein>